<evidence type="ECO:0000256" key="2">
    <source>
        <dbReference type="ARBA" id="ARBA00022803"/>
    </source>
</evidence>
<keyword evidence="1" id="KW-0677">Repeat</keyword>
<dbReference type="SUPFAM" id="SSF48452">
    <property type="entry name" value="TPR-like"/>
    <property type="match status" value="1"/>
</dbReference>
<dbReference type="InterPro" id="IPR011990">
    <property type="entry name" value="TPR-like_helical_dom_sf"/>
</dbReference>
<sequence>MMVNEEMERSAYGVAKRVPERFTDVGTASDYLSSLLVRTSPTGGLRSTLLVLDDVWEAKVVEAFETVGLSLLVTTREPLIARMASSHNAAGVSRLIGPLGPLSGAEATSAAAKAAATRRAPPKEAKQLLDKTGRCPLAVGVVASTLKQAQGPLDWVSTSSKVKKTFAGLHRRRRVKASTAEQDAEDRVTASIAAGFSNMPEETQMLYSALCILPPGLPVSCRLLEQVWETGKRTTILAAEAFEHRRLLDRLGPGNFVLHYEAARFLQNPPGFAGEGAWVGCKLRGQGRELAFNRLCKHLDSFDTLRDHLAKRDLWGLTQLWQACETEAKKTSGHSHVSCRIYESRLDLLRQEADIVAGPASRHRSSTAKVACEATLDLAQALDMVADYQAYRRCCDATPLYRESIDSLHQSLELVSIQGTGSGALESRIKRALERITGKLGALLLKQGKHRDALHPCAESLTLIRARQGTDLGPEGSSSLGRSHLPHQDVVDSLCSMAEALMRGNSVDEAEELNERCLSEATKAFGDVHPVVARVIDQKGRILLAEKDLDGAASWFAEARQIREAFYGKGHALVAPSLQMQAHLEFTAGNKEDASALLKECLTLQEDR</sequence>
<dbReference type="SUPFAM" id="SSF52540">
    <property type="entry name" value="P-loop containing nucleoside triphosphate hydrolases"/>
    <property type="match status" value="1"/>
</dbReference>
<dbReference type="InParanoid" id="D7G1G8"/>
<protein>
    <submittedName>
        <fullName evidence="3">Kinesin light chain</fullName>
    </submittedName>
</protein>
<dbReference type="PANTHER" id="PTHR45641">
    <property type="entry name" value="TETRATRICOPEPTIDE REPEAT PROTEIN (AFU_ORTHOLOGUE AFUA_6G03870)"/>
    <property type="match status" value="1"/>
</dbReference>
<dbReference type="OrthoDB" id="1275265at2759"/>
<dbReference type="Pfam" id="PF13424">
    <property type="entry name" value="TPR_12"/>
    <property type="match status" value="1"/>
</dbReference>
<evidence type="ECO:0000313" key="3">
    <source>
        <dbReference type="EMBL" id="CBJ26776.1"/>
    </source>
</evidence>
<dbReference type="Gene3D" id="3.40.50.300">
    <property type="entry name" value="P-loop containing nucleotide triphosphate hydrolases"/>
    <property type="match status" value="1"/>
</dbReference>
<name>D7G1G8_ECTSI</name>
<dbReference type="GO" id="GO:0043531">
    <property type="term" value="F:ADP binding"/>
    <property type="evidence" value="ECO:0007669"/>
    <property type="project" value="InterPro"/>
</dbReference>
<dbReference type="Pfam" id="PF13374">
    <property type="entry name" value="TPR_10"/>
    <property type="match status" value="1"/>
</dbReference>
<dbReference type="PANTHER" id="PTHR45641:SF19">
    <property type="entry name" value="NEPHROCYSTIN-3"/>
    <property type="match status" value="1"/>
</dbReference>
<dbReference type="Proteomes" id="UP000002630">
    <property type="component" value="Linkage Group LG18"/>
</dbReference>
<accession>D7G1G8</accession>
<dbReference type="Gene3D" id="1.25.40.10">
    <property type="entry name" value="Tetratricopeptide repeat domain"/>
    <property type="match status" value="1"/>
</dbReference>
<dbReference type="AlphaFoldDB" id="D7G1G8"/>
<dbReference type="STRING" id="2880.D7G1G8"/>
<evidence type="ECO:0000256" key="1">
    <source>
        <dbReference type="ARBA" id="ARBA00022737"/>
    </source>
</evidence>
<organism evidence="3 4">
    <name type="scientific">Ectocarpus siliculosus</name>
    <name type="common">Brown alga</name>
    <name type="synonym">Conferva siliculosa</name>
    <dbReference type="NCBI Taxonomy" id="2880"/>
    <lineage>
        <taxon>Eukaryota</taxon>
        <taxon>Sar</taxon>
        <taxon>Stramenopiles</taxon>
        <taxon>Ochrophyta</taxon>
        <taxon>PX clade</taxon>
        <taxon>Phaeophyceae</taxon>
        <taxon>Ectocarpales</taxon>
        <taxon>Ectocarpaceae</taxon>
        <taxon>Ectocarpus</taxon>
    </lineage>
</organism>
<reference evidence="3 4" key="1">
    <citation type="journal article" date="2010" name="Nature">
        <title>The Ectocarpus genome and the independent evolution of multicellularity in brown algae.</title>
        <authorList>
            <person name="Cock J.M."/>
            <person name="Sterck L."/>
            <person name="Rouze P."/>
            <person name="Scornet D."/>
            <person name="Allen A.E."/>
            <person name="Amoutzias G."/>
            <person name="Anthouard V."/>
            <person name="Artiguenave F."/>
            <person name="Aury J.M."/>
            <person name="Badger J.H."/>
            <person name="Beszteri B."/>
            <person name="Billiau K."/>
            <person name="Bonnet E."/>
            <person name="Bothwell J.H."/>
            <person name="Bowler C."/>
            <person name="Boyen C."/>
            <person name="Brownlee C."/>
            <person name="Carrano C.J."/>
            <person name="Charrier B."/>
            <person name="Cho G.Y."/>
            <person name="Coelho S.M."/>
            <person name="Collen J."/>
            <person name="Corre E."/>
            <person name="Da Silva C."/>
            <person name="Delage L."/>
            <person name="Delaroque N."/>
            <person name="Dittami S.M."/>
            <person name="Doulbeau S."/>
            <person name="Elias M."/>
            <person name="Farnham G."/>
            <person name="Gachon C.M."/>
            <person name="Gschloessl B."/>
            <person name="Heesch S."/>
            <person name="Jabbari K."/>
            <person name="Jubin C."/>
            <person name="Kawai H."/>
            <person name="Kimura K."/>
            <person name="Kloareg B."/>
            <person name="Kupper F.C."/>
            <person name="Lang D."/>
            <person name="Le Bail A."/>
            <person name="Leblanc C."/>
            <person name="Lerouge P."/>
            <person name="Lohr M."/>
            <person name="Lopez P.J."/>
            <person name="Martens C."/>
            <person name="Maumus F."/>
            <person name="Michel G."/>
            <person name="Miranda-Saavedra D."/>
            <person name="Morales J."/>
            <person name="Moreau H."/>
            <person name="Motomura T."/>
            <person name="Nagasato C."/>
            <person name="Napoli C.A."/>
            <person name="Nelson D.R."/>
            <person name="Nyvall-Collen P."/>
            <person name="Peters A.F."/>
            <person name="Pommier C."/>
            <person name="Potin P."/>
            <person name="Poulain J."/>
            <person name="Quesneville H."/>
            <person name="Read B."/>
            <person name="Rensing S.A."/>
            <person name="Ritter A."/>
            <person name="Rousvoal S."/>
            <person name="Samanta M."/>
            <person name="Samson G."/>
            <person name="Schroeder D.C."/>
            <person name="Segurens B."/>
            <person name="Strittmatter M."/>
            <person name="Tonon T."/>
            <person name="Tregear J.W."/>
            <person name="Valentin K."/>
            <person name="von Dassow P."/>
            <person name="Yamagishi T."/>
            <person name="Van de Peer Y."/>
            <person name="Wincker P."/>
        </authorList>
    </citation>
    <scope>NUCLEOTIDE SEQUENCE [LARGE SCALE GENOMIC DNA]</scope>
    <source>
        <strain evidence="4">Ec32 / CCAP1310/4</strain>
    </source>
</reference>
<gene>
    <name evidence="3" type="ORF">Esi_0045_0042</name>
</gene>
<proteinExistence type="predicted"/>
<dbReference type="EMBL" id="FN648652">
    <property type="protein sequence ID" value="CBJ26776.1"/>
    <property type="molecule type" value="Genomic_DNA"/>
</dbReference>
<keyword evidence="2" id="KW-0802">TPR repeat</keyword>
<dbReference type="EMBL" id="FN649743">
    <property type="protein sequence ID" value="CBJ26776.1"/>
    <property type="molecule type" value="Genomic_DNA"/>
</dbReference>
<dbReference type="InterPro" id="IPR027417">
    <property type="entry name" value="P-loop_NTPase"/>
</dbReference>
<keyword evidence="4" id="KW-1185">Reference proteome</keyword>
<evidence type="ECO:0000313" key="4">
    <source>
        <dbReference type="Proteomes" id="UP000002630"/>
    </source>
</evidence>